<name>A0A2W1DVM3_9PLEO</name>
<dbReference type="KEGG" id="ptrr:6347159"/>
<evidence type="ECO:0000313" key="13">
    <source>
        <dbReference type="Proteomes" id="UP000245464"/>
    </source>
</evidence>
<proteinExistence type="inferred from homology"/>
<dbReference type="InterPro" id="IPR033123">
    <property type="entry name" value="GH11_dom"/>
</dbReference>
<dbReference type="PROSITE" id="PS51761">
    <property type="entry name" value="GH11_3"/>
    <property type="match status" value="1"/>
</dbReference>
<organism evidence="12 13">
    <name type="scientific">Pyrenophora tritici-repentis</name>
    <dbReference type="NCBI Taxonomy" id="45151"/>
    <lineage>
        <taxon>Eukaryota</taxon>
        <taxon>Fungi</taxon>
        <taxon>Dikarya</taxon>
        <taxon>Ascomycota</taxon>
        <taxon>Pezizomycotina</taxon>
        <taxon>Dothideomycetes</taxon>
        <taxon>Pleosporomycetidae</taxon>
        <taxon>Pleosporales</taxon>
        <taxon>Pleosporineae</taxon>
        <taxon>Pleosporaceae</taxon>
        <taxon>Pyrenophora</taxon>
    </lineage>
</organism>
<dbReference type="PANTHER" id="PTHR46828">
    <property type="entry name" value="ENDO-1,4-BETA-XYLANASE A-RELATED"/>
    <property type="match status" value="1"/>
</dbReference>
<dbReference type="SUPFAM" id="SSF49899">
    <property type="entry name" value="Concanavalin A-like lectins/glucanases"/>
    <property type="match status" value="1"/>
</dbReference>
<evidence type="ECO:0000256" key="11">
    <source>
        <dbReference type="SAM" id="SignalP"/>
    </source>
</evidence>
<keyword evidence="6" id="KW-0378">Hydrolase</keyword>
<evidence type="ECO:0000313" key="12">
    <source>
        <dbReference type="EMBL" id="KAF7579105.1"/>
    </source>
</evidence>
<evidence type="ECO:0000256" key="2">
    <source>
        <dbReference type="ARBA" id="ARBA00004851"/>
    </source>
</evidence>
<evidence type="ECO:0000256" key="10">
    <source>
        <dbReference type="PROSITE-ProRule" id="PRU01097"/>
    </source>
</evidence>
<keyword evidence="8" id="KW-0326">Glycosidase</keyword>
<dbReference type="GO" id="GO:0031176">
    <property type="term" value="F:endo-1,4-beta-xylanase activity"/>
    <property type="evidence" value="ECO:0007669"/>
    <property type="project" value="UniProtKB-EC"/>
</dbReference>
<dbReference type="Gene3D" id="2.60.120.180">
    <property type="match status" value="1"/>
</dbReference>
<gene>
    <name evidence="12" type="ORF">PtrM4_033450</name>
</gene>
<dbReference type="Proteomes" id="UP000245464">
    <property type="component" value="Chromosome 1"/>
</dbReference>
<keyword evidence="5" id="KW-0858">Xylan degradation</keyword>
<dbReference type="InterPro" id="IPR013320">
    <property type="entry name" value="ConA-like_dom_sf"/>
</dbReference>
<comment type="caution">
    <text evidence="10">Lacks conserved residue(s) required for the propagation of feature annotation.</text>
</comment>
<dbReference type="EC" id="3.2.1.8" evidence="4"/>
<dbReference type="InterPro" id="IPR001137">
    <property type="entry name" value="Glyco_hydro_11"/>
</dbReference>
<evidence type="ECO:0000256" key="5">
    <source>
        <dbReference type="ARBA" id="ARBA00022651"/>
    </source>
</evidence>
<accession>A0A2W1DVM3</accession>
<keyword evidence="9" id="KW-0624">Polysaccharide degradation</keyword>
<evidence type="ECO:0000256" key="6">
    <source>
        <dbReference type="ARBA" id="ARBA00022801"/>
    </source>
</evidence>
<dbReference type="AlphaFoldDB" id="A0A2W1DVM3"/>
<evidence type="ECO:0000256" key="7">
    <source>
        <dbReference type="ARBA" id="ARBA00023277"/>
    </source>
</evidence>
<keyword evidence="11" id="KW-0732">Signal</keyword>
<dbReference type="GeneID" id="6347159"/>
<reference evidence="12 13" key="1">
    <citation type="journal article" date="2018" name="BMC Genomics">
        <title>Comparative genomics of the wheat fungal pathogen Pyrenophora tritici-repentis reveals chromosomal variations and genome plasticity.</title>
        <authorList>
            <person name="Moolhuijzen P."/>
            <person name="See P.T."/>
            <person name="Hane J.K."/>
            <person name="Shi G."/>
            <person name="Liu Z."/>
            <person name="Oliver R.P."/>
            <person name="Moffat C.S."/>
        </authorList>
    </citation>
    <scope>NUCLEOTIDE SEQUENCE [LARGE SCALE GENOMIC DNA]</scope>
    <source>
        <strain evidence="12">M4</strain>
    </source>
</reference>
<comment type="catalytic activity">
    <reaction evidence="1">
        <text>Endohydrolysis of (1-&gt;4)-beta-D-xylosidic linkages in xylans.</text>
        <dbReference type="EC" id="3.2.1.8"/>
    </reaction>
</comment>
<evidence type="ECO:0000256" key="8">
    <source>
        <dbReference type="ARBA" id="ARBA00023295"/>
    </source>
</evidence>
<dbReference type="GO" id="GO:0045493">
    <property type="term" value="P:xylan catabolic process"/>
    <property type="evidence" value="ECO:0007669"/>
    <property type="project" value="UniProtKB-UniPathway"/>
</dbReference>
<evidence type="ECO:0000256" key="3">
    <source>
        <dbReference type="ARBA" id="ARBA00007792"/>
    </source>
</evidence>
<dbReference type="InterPro" id="IPR013319">
    <property type="entry name" value="GH11/12"/>
</dbReference>
<comment type="pathway">
    <text evidence="2">Glycan degradation; xylan degradation.</text>
</comment>
<comment type="similarity">
    <text evidence="3 10">Belongs to the glycosyl hydrolase 11 (cellulase G) family.</text>
</comment>
<dbReference type="UniPathway" id="UPA00114"/>
<evidence type="ECO:0000256" key="9">
    <source>
        <dbReference type="ARBA" id="ARBA00023326"/>
    </source>
</evidence>
<dbReference type="EMBL" id="NQIK02000001">
    <property type="protein sequence ID" value="KAF7579105.1"/>
    <property type="molecule type" value="Genomic_DNA"/>
</dbReference>
<dbReference type="Pfam" id="PF00457">
    <property type="entry name" value="Glyco_hydro_11"/>
    <property type="match status" value="1"/>
</dbReference>
<feature type="chain" id="PRO_5041068117" description="endo-1,4-beta-xylanase" evidence="11">
    <location>
        <begin position="20"/>
        <end position="144"/>
    </location>
</feature>
<dbReference type="RefSeq" id="XP_065966246.1">
    <property type="nucleotide sequence ID" value="XM_066104044.1"/>
</dbReference>
<protein>
    <recommendedName>
        <fullName evidence="4">endo-1,4-beta-xylanase</fullName>
        <ecNumber evidence="4">3.2.1.8</ecNumber>
    </recommendedName>
</protein>
<dbReference type="PANTHER" id="PTHR46828:SF3">
    <property type="entry name" value="ENDO-1,4-BETA-XYLANASE"/>
    <property type="match status" value="1"/>
</dbReference>
<keyword evidence="7" id="KW-0119">Carbohydrate metabolism</keyword>
<sequence>MVSFTSLITAAIAATSAFAAPATDVAARSSGDLVARQSTPNSEGTHNGCFYSWWTDGGSRVTYTNGAGGSYSVQWGSGGNFVGGKGWNPGSARYPHLLKNTLFKASLLTLHQYHNLLRFVQPQRQLIPCHLRLDSQPSCRVLRR</sequence>
<comment type="caution">
    <text evidence="12">The sequence shown here is derived from an EMBL/GenBank/DDBJ whole genome shotgun (WGS) entry which is preliminary data.</text>
</comment>
<evidence type="ECO:0000256" key="4">
    <source>
        <dbReference type="ARBA" id="ARBA00012590"/>
    </source>
</evidence>
<evidence type="ECO:0000256" key="1">
    <source>
        <dbReference type="ARBA" id="ARBA00000681"/>
    </source>
</evidence>
<feature type="signal peptide" evidence="11">
    <location>
        <begin position="1"/>
        <end position="19"/>
    </location>
</feature>